<dbReference type="EMBL" id="CP133615">
    <property type="protein sequence ID" value="WMV26423.1"/>
    <property type="molecule type" value="Genomic_DNA"/>
</dbReference>
<protein>
    <submittedName>
        <fullName evidence="2">Uncharacterized protein</fullName>
    </submittedName>
</protein>
<name>A0AAF0TV60_SOLVR</name>
<organism evidence="2 3">
    <name type="scientific">Solanum verrucosum</name>
    <dbReference type="NCBI Taxonomy" id="315347"/>
    <lineage>
        <taxon>Eukaryota</taxon>
        <taxon>Viridiplantae</taxon>
        <taxon>Streptophyta</taxon>
        <taxon>Embryophyta</taxon>
        <taxon>Tracheophyta</taxon>
        <taxon>Spermatophyta</taxon>
        <taxon>Magnoliopsida</taxon>
        <taxon>eudicotyledons</taxon>
        <taxon>Gunneridae</taxon>
        <taxon>Pentapetalae</taxon>
        <taxon>asterids</taxon>
        <taxon>lamiids</taxon>
        <taxon>Solanales</taxon>
        <taxon>Solanaceae</taxon>
        <taxon>Solanoideae</taxon>
        <taxon>Solaneae</taxon>
        <taxon>Solanum</taxon>
    </lineage>
</organism>
<dbReference type="GO" id="GO:0006048">
    <property type="term" value="P:UDP-N-acetylglucosamine biosynthetic process"/>
    <property type="evidence" value="ECO:0007669"/>
    <property type="project" value="TreeGrafter"/>
</dbReference>
<accession>A0AAF0TV60</accession>
<evidence type="ECO:0000313" key="3">
    <source>
        <dbReference type="Proteomes" id="UP001234989"/>
    </source>
</evidence>
<dbReference type="InterPro" id="IPR029044">
    <property type="entry name" value="Nucleotide-diphossugar_trans"/>
</dbReference>
<evidence type="ECO:0000313" key="2">
    <source>
        <dbReference type="EMBL" id="WMV26423.1"/>
    </source>
</evidence>
<gene>
    <name evidence="2" type="ORF">MTR67_019808</name>
</gene>
<reference evidence="2" key="1">
    <citation type="submission" date="2023-08" db="EMBL/GenBank/DDBJ databases">
        <title>A de novo genome assembly of Solanum verrucosum Schlechtendal, a Mexican diploid species geographically isolated from the other diploid A-genome species in potato relatives.</title>
        <authorList>
            <person name="Hosaka K."/>
        </authorList>
    </citation>
    <scope>NUCLEOTIDE SEQUENCE</scope>
    <source>
        <tissue evidence="2">Young leaves</tissue>
    </source>
</reference>
<evidence type="ECO:0000256" key="1">
    <source>
        <dbReference type="SAM" id="MobiDB-lite"/>
    </source>
</evidence>
<proteinExistence type="predicted"/>
<dbReference type="Gene3D" id="3.90.550.10">
    <property type="entry name" value="Spore Coat Polysaccharide Biosynthesis Protein SpsA, Chain A"/>
    <property type="match status" value="1"/>
</dbReference>
<keyword evidence="3" id="KW-1185">Reference proteome</keyword>
<dbReference type="PANTHER" id="PTHR11952:SF9">
    <property type="entry name" value="UDP-SUGAR PYROPHOSPHORYLASE"/>
    <property type="match status" value="1"/>
</dbReference>
<dbReference type="Proteomes" id="UP001234989">
    <property type="component" value="Chromosome 4"/>
</dbReference>
<dbReference type="PANTHER" id="PTHR11952">
    <property type="entry name" value="UDP- GLUCOSE PYROPHOSPHORYLASE"/>
    <property type="match status" value="1"/>
</dbReference>
<dbReference type="SUPFAM" id="SSF53448">
    <property type="entry name" value="Nucleotide-diphospho-sugar transferases"/>
    <property type="match status" value="1"/>
</dbReference>
<feature type="region of interest" description="Disordered" evidence="1">
    <location>
        <begin position="1"/>
        <end position="25"/>
    </location>
</feature>
<sequence>MRSDSESAASALHSPSSSDYLPRITPSQDDSAVIIQKRKLGKKAKSYAYRIREHVKLGSKFSDMSILIKPHGHGDVHSLLYSSGLLKVWHDAGLGWILFFQDTNGLLFKAIPAALGVSTTKQYHVNSLAVPRKAKETIGGITKLTHKDASSSLSMDQYGLWCIGGSASLNQRSRVRALGMEKILLRVSPLNGSAVCDPDLIGATMWTSNTGWETKKEEAYQ</sequence>
<dbReference type="AlphaFoldDB" id="A0AAF0TV60"/>
<dbReference type="GO" id="GO:0003977">
    <property type="term" value="F:UDP-N-acetylglucosamine diphosphorylase activity"/>
    <property type="evidence" value="ECO:0007669"/>
    <property type="project" value="TreeGrafter"/>
</dbReference>
<dbReference type="InterPro" id="IPR039741">
    <property type="entry name" value="UDP-sugar_pyrophosphorylase"/>
</dbReference>
<feature type="compositionally biased region" description="Low complexity" evidence="1">
    <location>
        <begin position="1"/>
        <end position="18"/>
    </location>
</feature>